<dbReference type="Proteomes" id="UP001328107">
    <property type="component" value="Unassembled WGS sequence"/>
</dbReference>
<evidence type="ECO:0000313" key="2">
    <source>
        <dbReference type="Proteomes" id="UP001328107"/>
    </source>
</evidence>
<sequence length="251" mass="28067">LEKRGETNDEGLHCHVILKSKDEDVPIMKPSDAEEEDEVEFSFGTDANLKSFNSKRVKIFVKERCNLEWSVKPTKVDGGFRMIDIPYEKLFAPLINCPEGANLIFYKTKDRAMKKPLGALDMTCKKDADDGHKIKWFITGEDSNPLPDPLQPSEIKYVGCKQRGCKLCADPDFGSLQKVTVGDGCFIYKCPTPWMKLNNDEKLTEAGNITCAPDKSDAYDWRPAGLEVQVKKASCPDKVPCPPLKCVDGVD</sequence>
<comment type="caution">
    <text evidence="1">The sequence shown here is derived from an EMBL/GenBank/DDBJ whole genome shotgun (WGS) entry which is preliminary data.</text>
</comment>
<dbReference type="AlphaFoldDB" id="A0AAN4ZGF3"/>
<organism evidence="1 2">
    <name type="scientific">Pristionchus mayeri</name>
    <dbReference type="NCBI Taxonomy" id="1317129"/>
    <lineage>
        <taxon>Eukaryota</taxon>
        <taxon>Metazoa</taxon>
        <taxon>Ecdysozoa</taxon>
        <taxon>Nematoda</taxon>
        <taxon>Chromadorea</taxon>
        <taxon>Rhabditida</taxon>
        <taxon>Rhabditina</taxon>
        <taxon>Diplogasteromorpha</taxon>
        <taxon>Diplogasteroidea</taxon>
        <taxon>Neodiplogasteridae</taxon>
        <taxon>Pristionchus</taxon>
    </lineage>
</organism>
<name>A0AAN4ZGF3_9BILA</name>
<reference evidence="2" key="1">
    <citation type="submission" date="2022-10" db="EMBL/GenBank/DDBJ databases">
        <title>Genome assembly of Pristionchus species.</title>
        <authorList>
            <person name="Yoshida K."/>
            <person name="Sommer R.J."/>
        </authorList>
    </citation>
    <scope>NUCLEOTIDE SEQUENCE [LARGE SCALE GENOMIC DNA]</scope>
    <source>
        <strain evidence="2">RS5460</strain>
    </source>
</reference>
<feature type="non-terminal residue" evidence="1">
    <location>
        <position position="1"/>
    </location>
</feature>
<proteinExistence type="predicted"/>
<feature type="non-terminal residue" evidence="1">
    <location>
        <position position="251"/>
    </location>
</feature>
<gene>
    <name evidence="1" type="ORF">PMAYCL1PPCAC_08771</name>
</gene>
<accession>A0AAN4ZGF3</accession>
<protein>
    <submittedName>
        <fullName evidence="1">Uncharacterized protein</fullName>
    </submittedName>
</protein>
<keyword evidence="2" id="KW-1185">Reference proteome</keyword>
<dbReference type="EMBL" id="BTRK01000002">
    <property type="protein sequence ID" value="GMR38576.1"/>
    <property type="molecule type" value="Genomic_DNA"/>
</dbReference>
<evidence type="ECO:0000313" key="1">
    <source>
        <dbReference type="EMBL" id="GMR38576.1"/>
    </source>
</evidence>